<protein>
    <submittedName>
        <fullName evidence="3">Tripartite-type tricarboxylate transporter, receptor component TctC</fullName>
    </submittedName>
</protein>
<comment type="similarity">
    <text evidence="1">Belongs to the UPF0065 (bug) family.</text>
</comment>
<feature type="signal peptide" evidence="2">
    <location>
        <begin position="1"/>
        <end position="26"/>
    </location>
</feature>
<sequence>MDPHSPAALRTIAGAALLSLAAVAAAQPAAYPSKPIQLIAQQPPGSASDAMTRAWADCAARELGQPVVVQNKPGANGILAVNALKSQPPDGYTLMTIGMSQMTITPYVYKQPPYDPPHDFASVAVLGSTPLVLAVPAGQGVTRLAQLADLARAQPGGLDFGSPGKGSPAHLLTAALLERMGVAGTHVPFVGEGAGLTALMGQQIHAMTLVIGTAAPHAKSGKLVPLAVFAPQRSPLLPDVPAIGEAFPAAQDLARTAWIAVVARAGTPPALVGALNAATEKCRSSDTAYRTRMEAMNVTLGPSVPGDARAWAARDTAVWKPLIDKLGLATE</sequence>
<keyword evidence="2" id="KW-0732">Signal</keyword>
<dbReference type="RefSeq" id="WP_092742081.1">
    <property type="nucleotide sequence ID" value="NZ_FMZC01000004.1"/>
</dbReference>
<keyword evidence="4" id="KW-1185">Reference proteome</keyword>
<dbReference type="EMBL" id="FMZC01000004">
    <property type="protein sequence ID" value="SDC98449.1"/>
    <property type="molecule type" value="Genomic_DNA"/>
</dbReference>
<evidence type="ECO:0000313" key="3">
    <source>
        <dbReference type="EMBL" id="SDC98449.1"/>
    </source>
</evidence>
<dbReference type="STRING" id="187868.SAMN05192589_10412"/>
<dbReference type="Gene3D" id="3.40.190.10">
    <property type="entry name" value="Periplasmic binding protein-like II"/>
    <property type="match status" value="1"/>
</dbReference>
<dbReference type="SUPFAM" id="SSF53850">
    <property type="entry name" value="Periplasmic binding protein-like II"/>
    <property type="match status" value="1"/>
</dbReference>
<dbReference type="Proteomes" id="UP000198781">
    <property type="component" value="Unassembled WGS sequence"/>
</dbReference>
<organism evidence="3 4">
    <name type="scientific">Paracidovorax valerianellae</name>
    <dbReference type="NCBI Taxonomy" id="187868"/>
    <lineage>
        <taxon>Bacteria</taxon>
        <taxon>Pseudomonadati</taxon>
        <taxon>Pseudomonadota</taxon>
        <taxon>Betaproteobacteria</taxon>
        <taxon>Burkholderiales</taxon>
        <taxon>Comamonadaceae</taxon>
        <taxon>Paracidovorax</taxon>
    </lineage>
</organism>
<accession>A0A1G6R1D3</accession>
<dbReference type="PIRSF" id="PIRSF017082">
    <property type="entry name" value="YflP"/>
    <property type="match status" value="1"/>
</dbReference>
<proteinExistence type="inferred from homology"/>
<reference evidence="3 4" key="1">
    <citation type="submission" date="2016-10" db="EMBL/GenBank/DDBJ databases">
        <authorList>
            <person name="de Groot N.N."/>
        </authorList>
    </citation>
    <scope>NUCLEOTIDE SEQUENCE [LARGE SCALE GENOMIC DNA]</scope>
    <source>
        <strain evidence="3 4">DSM 16619</strain>
    </source>
</reference>
<evidence type="ECO:0000256" key="2">
    <source>
        <dbReference type="SAM" id="SignalP"/>
    </source>
</evidence>
<dbReference type="CDD" id="cd07012">
    <property type="entry name" value="PBP2_Bug_TTT"/>
    <property type="match status" value="1"/>
</dbReference>
<dbReference type="PANTHER" id="PTHR42928">
    <property type="entry name" value="TRICARBOXYLATE-BINDING PROTEIN"/>
    <property type="match status" value="1"/>
</dbReference>
<dbReference type="InterPro" id="IPR042100">
    <property type="entry name" value="Bug_dom1"/>
</dbReference>
<dbReference type="Gene3D" id="3.40.190.150">
    <property type="entry name" value="Bordetella uptake gene, domain 1"/>
    <property type="match status" value="1"/>
</dbReference>
<dbReference type="Pfam" id="PF03401">
    <property type="entry name" value="TctC"/>
    <property type="match status" value="1"/>
</dbReference>
<dbReference type="AlphaFoldDB" id="A0A1G6R1D3"/>
<dbReference type="PANTHER" id="PTHR42928:SF5">
    <property type="entry name" value="BLR1237 PROTEIN"/>
    <property type="match status" value="1"/>
</dbReference>
<evidence type="ECO:0000256" key="1">
    <source>
        <dbReference type="ARBA" id="ARBA00006987"/>
    </source>
</evidence>
<gene>
    <name evidence="3" type="ORF">SAMN05192589_10412</name>
</gene>
<evidence type="ECO:0000313" key="4">
    <source>
        <dbReference type="Proteomes" id="UP000198781"/>
    </source>
</evidence>
<dbReference type="OrthoDB" id="8678477at2"/>
<feature type="chain" id="PRO_5011758118" evidence="2">
    <location>
        <begin position="27"/>
        <end position="331"/>
    </location>
</feature>
<name>A0A1G6R1D3_9BURK</name>
<keyword evidence="3" id="KW-0675">Receptor</keyword>
<dbReference type="InterPro" id="IPR005064">
    <property type="entry name" value="BUG"/>
</dbReference>